<keyword evidence="3" id="KW-1003">Cell membrane</keyword>
<keyword evidence="6 8" id="KW-0472">Membrane</keyword>
<keyword evidence="5 8" id="KW-1133">Transmembrane helix</keyword>
<evidence type="ECO:0000256" key="1">
    <source>
        <dbReference type="ARBA" id="ARBA00004162"/>
    </source>
</evidence>
<dbReference type="RefSeq" id="WP_096410102.1">
    <property type="nucleotide sequence ID" value="NZ_AP017372.2"/>
</dbReference>
<proteinExistence type="inferred from homology"/>
<dbReference type="Pfam" id="PF02472">
    <property type="entry name" value="ExbD"/>
    <property type="match status" value="1"/>
</dbReference>
<sequence length="132" mass="14511">MKLPAPQRKEPEENVIPLINIVFLLLIFFMVAGTLTPSQPFDIDLPATEKGGEMPRDPLRIYLSGDGRVALADEEVSVEDLESRIAAQLDESPDLPVQIEADGSAQSKVLLDVMDALRDAGVERADLVTRRE</sequence>
<dbReference type="GO" id="GO:0005886">
    <property type="term" value="C:plasma membrane"/>
    <property type="evidence" value="ECO:0007669"/>
    <property type="project" value="UniProtKB-SubCell"/>
</dbReference>
<comment type="subcellular location">
    <subcellularLocation>
        <location evidence="1">Cell membrane</location>
        <topology evidence="1">Single-pass membrane protein</topology>
    </subcellularLocation>
    <subcellularLocation>
        <location evidence="7">Cell membrane</location>
        <topology evidence="7">Single-pass type II membrane protein</topology>
    </subcellularLocation>
</comment>
<dbReference type="OrthoDB" id="7359438at2"/>
<dbReference type="PANTHER" id="PTHR30558">
    <property type="entry name" value="EXBD MEMBRANE COMPONENT OF PMF-DRIVEN MACROMOLECULE IMPORT SYSTEM"/>
    <property type="match status" value="1"/>
</dbReference>
<evidence type="ECO:0000256" key="8">
    <source>
        <dbReference type="SAM" id="Phobius"/>
    </source>
</evidence>
<dbReference type="GO" id="GO:0015031">
    <property type="term" value="P:protein transport"/>
    <property type="evidence" value="ECO:0007669"/>
    <property type="project" value="UniProtKB-KW"/>
</dbReference>
<name>A0A125T2T0_HALHR</name>
<evidence type="ECO:0000256" key="6">
    <source>
        <dbReference type="ARBA" id="ARBA00023136"/>
    </source>
</evidence>
<keyword evidence="4 7" id="KW-0812">Transmembrane</keyword>
<accession>A0A125T2T0</accession>
<dbReference type="InterPro" id="IPR003400">
    <property type="entry name" value="ExbD"/>
</dbReference>
<dbReference type="AlphaFoldDB" id="A0A125T2T0"/>
<dbReference type="Gene3D" id="3.30.420.270">
    <property type="match status" value="1"/>
</dbReference>
<keyword evidence="7" id="KW-0813">Transport</keyword>
<evidence type="ECO:0000256" key="2">
    <source>
        <dbReference type="ARBA" id="ARBA00005811"/>
    </source>
</evidence>
<evidence type="ECO:0000313" key="10">
    <source>
        <dbReference type="Proteomes" id="UP000218890"/>
    </source>
</evidence>
<evidence type="ECO:0000313" key="9">
    <source>
        <dbReference type="EMBL" id="BAU58808.1"/>
    </source>
</evidence>
<reference evidence="9" key="1">
    <citation type="submission" date="2016-02" db="EMBL/GenBank/DDBJ databases">
        <title>Halorhodospira halochloris DSM-1059 complete genome, version 2.</title>
        <authorList>
            <person name="Tsukatani Y."/>
        </authorList>
    </citation>
    <scope>NUCLEOTIDE SEQUENCE</scope>
    <source>
        <strain evidence="9">DSM 1059</strain>
    </source>
</reference>
<feature type="transmembrane region" description="Helical" evidence="8">
    <location>
        <begin position="15"/>
        <end position="35"/>
    </location>
</feature>
<dbReference type="EMBL" id="AP017372">
    <property type="protein sequence ID" value="BAU58808.1"/>
    <property type="molecule type" value="Genomic_DNA"/>
</dbReference>
<dbReference type="KEGG" id="hhk:HH1059_20980"/>
<keyword evidence="10" id="KW-1185">Reference proteome</keyword>
<dbReference type="PANTHER" id="PTHR30558:SF3">
    <property type="entry name" value="BIOPOLYMER TRANSPORT PROTEIN EXBD-RELATED"/>
    <property type="match status" value="1"/>
</dbReference>
<evidence type="ECO:0000256" key="7">
    <source>
        <dbReference type="RuleBase" id="RU003879"/>
    </source>
</evidence>
<gene>
    <name evidence="9" type="primary">exbD_2</name>
    <name evidence="9" type="ORF">HH1059_20980</name>
</gene>
<keyword evidence="7" id="KW-0653">Protein transport</keyword>
<evidence type="ECO:0000256" key="5">
    <source>
        <dbReference type="ARBA" id="ARBA00022989"/>
    </source>
</evidence>
<protein>
    <submittedName>
        <fullName evidence="9">Biopolymer transport protein ExbD/TolR</fullName>
    </submittedName>
</protein>
<evidence type="ECO:0000256" key="4">
    <source>
        <dbReference type="ARBA" id="ARBA00022692"/>
    </source>
</evidence>
<evidence type="ECO:0000256" key="3">
    <source>
        <dbReference type="ARBA" id="ARBA00022475"/>
    </source>
</evidence>
<dbReference type="Proteomes" id="UP000218890">
    <property type="component" value="Chromosome"/>
</dbReference>
<comment type="similarity">
    <text evidence="2 7">Belongs to the ExbD/TolR family.</text>
</comment>
<dbReference type="GO" id="GO:0022857">
    <property type="term" value="F:transmembrane transporter activity"/>
    <property type="evidence" value="ECO:0007669"/>
    <property type="project" value="InterPro"/>
</dbReference>
<organism evidence="9 10">
    <name type="scientific">Halorhodospira halochloris</name>
    <name type="common">Ectothiorhodospira halochloris</name>
    <dbReference type="NCBI Taxonomy" id="1052"/>
    <lineage>
        <taxon>Bacteria</taxon>
        <taxon>Pseudomonadati</taxon>
        <taxon>Pseudomonadota</taxon>
        <taxon>Gammaproteobacteria</taxon>
        <taxon>Chromatiales</taxon>
        <taxon>Ectothiorhodospiraceae</taxon>
        <taxon>Halorhodospira</taxon>
    </lineage>
</organism>